<evidence type="ECO:0000256" key="8">
    <source>
        <dbReference type="ARBA" id="ARBA00023136"/>
    </source>
</evidence>
<comment type="similarity">
    <text evidence="2">Belongs to the nucleotide-sugar transporter family. UDP-galactose:UMP antiporter (TC 2.A.7.11) subfamily.</text>
</comment>
<keyword evidence="6" id="KW-0256">Endoplasmic reticulum</keyword>
<keyword evidence="5" id="KW-0812">Transmembrane</keyword>
<dbReference type="GO" id="GO:0005460">
    <property type="term" value="F:UDP-glucose transmembrane transporter activity"/>
    <property type="evidence" value="ECO:0007669"/>
    <property type="project" value="TreeGrafter"/>
</dbReference>
<proteinExistence type="inferred from homology"/>
<reference evidence="9 10" key="1">
    <citation type="submission" date="2020-08" db="EMBL/GenBank/DDBJ databases">
        <title>Plant Genome Project.</title>
        <authorList>
            <person name="Zhang R.-G."/>
        </authorList>
    </citation>
    <scope>NUCLEOTIDE SEQUENCE [LARGE SCALE GENOMIC DNA]</scope>
    <source>
        <tissue evidence="9">Rhizome</tissue>
    </source>
</reference>
<dbReference type="PANTHER" id="PTHR10778">
    <property type="entry name" value="SOLUTE CARRIER FAMILY 35 MEMBER B"/>
    <property type="match status" value="1"/>
</dbReference>
<dbReference type="AlphaFoldDB" id="A0A8J5HQW5"/>
<evidence type="ECO:0000313" key="9">
    <source>
        <dbReference type="EMBL" id="KAG6531563.1"/>
    </source>
</evidence>
<sequence length="197" mass="21702">MLGMNLWGTIYNVIYMFGWPHASDNEAVRFCQERPEAAWDILMYCLCGAVGQNFIFLTISQFGSLANTTIVTTRNFVSIIVSSLISGNSLSTKQWSSVVMVFSDLLKQTWSFRSADLPCRFGLLLCRPALVFRSVDLLFRSADLVFCSGLPPYRPALPLCRPALSLSSAALRKPAPAGNLRLSAQVISINIPNLDSA</sequence>
<evidence type="ECO:0000256" key="2">
    <source>
        <dbReference type="ARBA" id="ARBA00008349"/>
    </source>
</evidence>
<comment type="caution">
    <text evidence="9">The sequence shown here is derived from an EMBL/GenBank/DDBJ whole genome shotgun (WGS) entry which is preliminary data.</text>
</comment>
<evidence type="ECO:0000256" key="5">
    <source>
        <dbReference type="ARBA" id="ARBA00022692"/>
    </source>
</evidence>
<evidence type="ECO:0000256" key="7">
    <source>
        <dbReference type="ARBA" id="ARBA00022989"/>
    </source>
</evidence>
<evidence type="ECO:0000256" key="3">
    <source>
        <dbReference type="ARBA" id="ARBA00022448"/>
    </source>
</evidence>
<keyword evidence="3" id="KW-0813">Transport</keyword>
<organism evidence="9 10">
    <name type="scientific">Zingiber officinale</name>
    <name type="common">Ginger</name>
    <name type="synonym">Amomum zingiber</name>
    <dbReference type="NCBI Taxonomy" id="94328"/>
    <lineage>
        <taxon>Eukaryota</taxon>
        <taxon>Viridiplantae</taxon>
        <taxon>Streptophyta</taxon>
        <taxon>Embryophyta</taxon>
        <taxon>Tracheophyta</taxon>
        <taxon>Spermatophyta</taxon>
        <taxon>Magnoliopsida</taxon>
        <taxon>Liliopsida</taxon>
        <taxon>Zingiberales</taxon>
        <taxon>Zingiberaceae</taxon>
        <taxon>Zingiber</taxon>
    </lineage>
</organism>
<dbReference type="GO" id="GO:0000139">
    <property type="term" value="C:Golgi membrane"/>
    <property type="evidence" value="ECO:0007669"/>
    <property type="project" value="TreeGrafter"/>
</dbReference>
<evidence type="ECO:0000256" key="1">
    <source>
        <dbReference type="ARBA" id="ARBA00004477"/>
    </source>
</evidence>
<dbReference type="Proteomes" id="UP000734854">
    <property type="component" value="Unassembled WGS sequence"/>
</dbReference>
<dbReference type="GO" id="GO:0005459">
    <property type="term" value="F:UDP-galactose transmembrane transporter activity"/>
    <property type="evidence" value="ECO:0007669"/>
    <property type="project" value="TreeGrafter"/>
</dbReference>
<evidence type="ECO:0000313" key="10">
    <source>
        <dbReference type="Proteomes" id="UP000734854"/>
    </source>
</evidence>
<dbReference type="GO" id="GO:0015297">
    <property type="term" value="F:antiporter activity"/>
    <property type="evidence" value="ECO:0007669"/>
    <property type="project" value="UniProtKB-KW"/>
</dbReference>
<accession>A0A8J5HQW5</accession>
<name>A0A8J5HQW5_ZINOF</name>
<comment type="subcellular location">
    <subcellularLocation>
        <location evidence="1">Endoplasmic reticulum membrane</location>
        <topology evidence="1">Multi-pass membrane protein</topology>
    </subcellularLocation>
</comment>
<dbReference type="EMBL" id="JACMSC010000002">
    <property type="protein sequence ID" value="KAG6531563.1"/>
    <property type="molecule type" value="Genomic_DNA"/>
</dbReference>
<keyword evidence="10" id="KW-1185">Reference proteome</keyword>
<keyword evidence="8" id="KW-0472">Membrane</keyword>
<dbReference type="PANTHER" id="PTHR10778:SF10">
    <property type="entry name" value="SOLUTE CARRIER FAMILY 35 MEMBER B1"/>
    <property type="match status" value="1"/>
</dbReference>
<dbReference type="GO" id="GO:0005789">
    <property type="term" value="C:endoplasmic reticulum membrane"/>
    <property type="evidence" value="ECO:0007669"/>
    <property type="project" value="UniProtKB-SubCell"/>
</dbReference>
<protein>
    <submittedName>
        <fullName evidence="9">Uncharacterized protein</fullName>
    </submittedName>
</protein>
<keyword evidence="7" id="KW-1133">Transmembrane helix</keyword>
<keyword evidence="4" id="KW-0050">Antiport</keyword>
<gene>
    <name evidence="9" type="ORF">ZIOFF_005377</name>
</gene>
<dbReference type="InterPro" id="IPR013657">
    <property type="entry name" value="SCL35B1-4/HUT1"/>
</dbReference>
<dbReference type="Pfam" id="PF08449">
    <property type="entry name" value="UAA"/>
    <property type="match status" value="1"/>
</dbReference>
<evidence type="ECO:0000256" key="4">
    <source>
        <dbReference type="ARBA" id="ARBA00022449"/>
    </source>
</evidence>
<evidence type="ECO:0000256" key="6">
    <source>
        <dbReference type="ARBA" id="ARBA00022824"/>
    </source>
</evidence>